<organism evidence="7 8">
    <name type="scientific">Amycolatopsis oliviviridis</name>
    <dbReference type="NCBI Taxonomy" id="1471590"/>
    <lineage>
        <taxon>Bacteria</taxon>
        <taxon>Bacillati</taxon>
        <taxon>Actinomycetota</taxon>
        <taxon>Actinomycetes</taxon>
        <taxon>Pseudonocardiales</taxon>
        <taxon>Pseudonocardiaceae</taxon>
        <taxon>Amycolatopsis</taxon>
    </lineage>
</organism>
<dbReference type="SUPFAM" id="SSF48452">
    <property type="entry name" value="TPR-like"/>
    <property type="match status" value="3"/>
</dbReference>
<dbReference type="InterPro" id="IPR051677">
    <property type="entry name" value="AfsR-DnrI-RedD_regulator"/>
</dbReference>
<keyword evidence="4" id="KW-0804">Transcription</keyword>
<dbReference type="PANTHER" id="PTHR35807">
    <property type="entry name" value="TRANSCRIPTIONAL REGULATOR REDD-RELATED"/>
    <property type="match status" value="1"/>
</dbReference>
<feature type="domain" description="Bacterial transcriptional activator" evidence="6">
    <location>
        <begin position="98"/>
        <end position="242"/>
    </location>
</feature>
<gene>
    <name evidence="7" type="ORF">GCM10017790_32380</name>
</gene>
<dbReference type="Proteomes" id="UP000635387">
    <property type="component" value="Unassembled WGS sequence"/>
</dbReference>
<comment type="caution">
    <text evidence="7">The sequence shown here is derived from an EMBL/GenBank/DDBJ whole genome shotgun (WGS) entry which is preliminary data.</text>
</comment>
<keyword evidence="3" id="KW-0238">DNA-binding</keyword>
<evidence type="ECO:0000256" key="3">
    <source>
        <dbReference type="ARBA" id="ARBA00023125"/>
    </source>
</evidence>
<dbReference type="SUPFAM" id="SSF46894">
    <property type="entry name" value="C-terminal effector domain of the bipartite response regulators"/>
    <property type="match status" value="1"/>
</dbReference>
<dbReference type="InterPro" id="IPR036388">
    <property type="entry name" value="WH-like_DNA-bd_sf"/>
</dbReference>
<evidence type="ECO:0000256" key="4">
    <source>
        <dbReference type="ARBA" id="ARBA00023163"/>
    </source>
</evidence>
<dbReference type="Pfam" id="PF03704">
    <property type="entry name" value="BTAD"/>
    <property type="match status" value="1"/>
</dbReference>
<dbReference type="InterPro" id="IPR049945">
    <property type="entry name" value="AAA_22"/>
</dbReference>
<dbReference type="Gene3D" id="3.40.50.300">
    <property type="entry name" value="P-loop containing nucleotide triphosphate hydrolases"/>
    <property type="match status" value="1"/>
</dbReference>
<keyword evidence="2" id="KW-0805">Transcription regulation</keyword>
<dbReference type="Pfam" id="PF13401">
    <property type="entry name" value="AAA_22"/>
    <property type="match status" value="1"/>
</dbReference>
<protein>
    <submittedName>
        <fullName evidence="7">SARP family transcriptional regulator</fullName>
    </submittedName>
</protein>
<proteinExistence type="inferred from homology"/>
<evidence type="ECO:0000313" key="7">
    <source>
        <dbReference type="EMBL" id="GHH16616.1"/>
    </source>
</evidence>
<dbReference type="PANTHER" id="PTHR35807:SF1">
    <property type="entry name" value="TRANSCRIPTIONAL REGULATOR REDD"/>
    <property type="match status" value="1"/>
</dbReference>
<evidence type="ECO:0000259" key="5">
    <source>
        <dbReference type="SMART" id="SM00862"/>
    </source>
</evidence>
<comment type="similarity">
    <text evidence="1">Belongs to the AfsR/DnrI/RedD regulatory family.</text>
</comment>
<dbReference type="Gene3D" id="1.25.40.10">
    <property type="entry name" value="Tetratricopeptide repeat domain"/>
    <property type="match status" value="2"/>
</dbReference>
<dbReference type="InterPro" id="IPR001867">
    <property type="entry name" value="OmpR/PhoB-type_DNA-bd"/>
</dbReference>
<evidence type="ECO:0000256" key="2">
    <source>
        <dbReference type="ARBA" id="ARBA00023015"/>
    </source>
</evidence>
<evidence type="ECO:0000256" key="1">
    <source>
        <dbReference type="ARBA" id="ARBA00005820"/>
    </source>
</evidence>
<dbReference type="InterPro" id="IPR005158">
    <property type="entry name" value="BTAD"/>
</dbReference>
<dbReference type="InterPro" id="IPR027417">
    <property type="entry name" value="P-loop_NTPase"/>
</dbReference>
<evidence type="ECO:0000313" key="8">
    <source>
        <dbReference type="Proteomes" id="UP000635387"/>
    </source>
</evidence>
<dbReference type="SUPFAM" id="SSF52540">
    <property type="entry name" value="P-loop containing nucleoside triphosphate hydrolases"/>
    <property type="match status" value="1"/>
</dbReference>
<dbReference type="Gene3D" id="1.10.10.10">
    <property type="entry name" value="Winged helix-like DNA-binding domain superfamily/Winged helix DNA-binding domain"/>
    <property type="match status" value="2"/>
</dbReference>
<dbReference type="PRINTS" id="PR00364">
    <property type="entry name" value="DISEASERSIST"/>
</dbReference>
<reference evidence="8" key="1">
    <citation type="journal article" date="2019" name="Int. J. Syst. Evol. Microbiol.">
        <title>The Global Catalogue of Microorganisms (GCM) 10K type strain sequencing project: providing services to taxonomists for standard genome sequencing and annotation.</title>
        <authorList>
            <consortium name="The Broad Institute Genomics Platform"/>
            <consortium name="The Broad Institute Genome Sequencing Center for Infectious Disease"/>
            <person name="Wu L."/>
            <person name="Ma J."/>
        </authorList>
    </citation>
    <scope>NUCLEOTIDE SEQUENCE [LARGE SCALE GENOMIC DNA]</scope>
    <source>
        <strain evidence="8">CGMCC 4.7683</strain>
    </source>
</reference>
<sequence length="1009" mass="108189">MPVPRFGVLGPLTIESPPGRRTAPRGDHQRALLAVLLLNANSSVPVDALVETLWPETPPKSYTSNLHTYVSRLRARFEGLEIERDPHGYRLVVGPGDLDLLSFREAAAAGKAAARAGDPAGAAGHYRRALAEWRGPVLSGLHIPRLDADIARLESERLAAFEDCVDAELSDGRHGELTGELQAMITEHPLRERLAAQLMIALHRAGRQADSLAVHRELRTTLVEELGVEPGAEVRRVHAAVLRGEDPVPPAKTAQVFPICQLPPDIADLAGREGEIAKLSGLLGASTGVPVAVITGEPGAGKSTLAVSTAHRLRRSFPDGQLFVPLAGASDPRDLADVLGDLLRALGVTGPAIPDDVAARAAAYRGRLADRRVLVVLDDAAGPEQVRALLPGTPGSAVLVTSRRRLSGLAGADRLHLAPLSGAEAMTLLERLAGPDRVGAERADAERIAKACGNLPLALRIAGSRLAMRPGLPLGKLAGKLEDEVSRLDELQVSDLQVRGSIALSYEALSPSARRAFRLIGRCRTLDLPAWAVSTLINDKADSTDEEADEAIDELVEASLLEATGLDPTGEQRFRMHDLVRVYATELGRELETRAERVATVAKLSDAALCLADTAARRLPRTVPMPLSDQDLPAQPLSGELVERLLRDPGTWFSVERANLVSAVSSMCAVGWPRKALRVLERLSAYLYLHSHYTDMRTAYEILRDAALKAGDRHIVVIAEANLTVLLHVRGEYERAVEGYRECSKALAELGDVSAQAWVETNLARCLVGLGRAGESLHAATQARELSLVEETGPGAYALHAESAALHRLGKVAEALEIDSRSLAHARESGDERQLGVALQGLSWSLMLDGREAEALETIEESVRVLRRTTAKSALAKSLRTQGAILAGAGRRADAVKAYENARRLADALEERPRELSCTRAIAASWIGDGRADRAIPVLRHCLDEFRAMGGKPATALTLHVLRRAYEAVGEMEAAEAAGEEAKRLEVPHDANASALVRLLLSLTEPAPA</sequence>
<dbReference type="SMART" id="SM01043">
    <property type="entry name" value="BTAD"/>
    <property type="match status" value="1"/>
</dbReference>
<dbReference type="SMART" id="SM00862">
    <property type="entry name" value="Trans_reg_C"/>
    <property type="match status" value="1"/>
</dbReference>
<dbReference type="InterPro" id="IPR016032">
    <property type="entry name" value="Sig_transdc_resp-reg_C-effctor"/>
</dbReference>
<dbReference type="CDD" id="cd15831">
    <property type="entry name" value="BTAD"/>
    <property type="match status" value="1"/>
</dbReference>
<accession>A0ABQ3LHZ7</accession>
<keyword evidence="8" id="KW-1185">Reference proteome</keyword>
<dbReference type="EMBL" id="BNAY01000003">
    <property type="protein sequence ID" value="GHH16616.1"/>
    <property type="molecule type" value="Genomic_DNA"/>
</dbReference>
<name>A0ABQ3LHZ7_9PSEU</name>
<feature type="domain" description="OmpR/PhoB-type" evidence="5">
    <location>
        <begin position="19"/>
        <end position="91"/>
    </location>
</feature>
<evidence type="ECO:0000259" key="6">
    <source>
        <dbReference type="SMART" id="SM01043"/>
    </source>
</evidence>
<dbReference type="InterPro" id="IPR011990">
    <property type="entry name" value="TPR-like_helical_dom_sf"/>
</dbReference>